<proteinExistence type="inferred from homology"/>
<accession>A0A8J2T458</accession>
<keyword evidence="3" id="KW-0698">rRNA processing</keyword>
<keyword evidence="6" id="KW-0539">Nucleus</keyword>
<dbReference type="InterPro" id="IPR026699">
    <property type="entry name" value="Exosome_RNA_bind1/RRP40/RRP4"/>
</dbReference>
<dbReference type="SUPFAM" id="SSF50249">
    <property type="entry name" value="Nucleic acid-binding proteins"/>
    <property type="match status" value="1"/>
</dbReference>
<evidence type="ECO:0000256" key="4">
    <source>
        <dbReference type="ARBA" id="ARBA00022835"/>
    </source>
</evidence>
<dbReference type="InterPro" id="IPR004088">
    <property type="entry name" value="KH_dom_type_1"/>
</dbReference>
<sequence length="359" mass="39678">MSSVISIAKRKGVFQTSIDSGFELRDDDEDISMSDANEDIQSEHEHNASERHIVTPGELVTDDPVWMRGHGTYFLDNMTYSSVAGTVSRVNRLLSVIPLKSRYSPETGDHIVGRIAEVGNKRWKVDIGGKQHAVLMLGSVNLPGGILRRKSESDELQMRSFLKEGDLLNAEVQSLFQDGSASLHTRSLKYGKLRNGQFCQVPSSLIIRSKNHTHNLPGNVTVVLGVNGYIWLRKTSTMDMARDAPSGADAIKGAPIGTKTLRSSDRVSITRLEEESSWQIYSDENDPTISVSLRRTISRYANVIKALAYCEIGITQDRIVGAYEASMVYQNVGSLIEREIMETIGQDVLNAEKMRGSGS</sequence>
<dbReference type="OrthoDB" id="1650at2759"/>
<comment type="subcellular location">
    <subcellularLocation>
        <location evidence="1">Nucleus</location>
    </subcellularLocation>
</comment>
<dbReference type="GO" id="GO:0000176">
    <property type="term" value="C:nuclear exosome (RNase complex)"/>
    <property type="evidence" value="ECO:0007669"/>
    <property type="project" value="TreeGrafter"/>
</dbReference>
<dbReference type="SUPFAM" id="SSF54791">
    <property type="entry name" value="Eukaryotic type KH-domain (KH-domain type I)"/>
    <property type="match status" value="1"/>
</dbReference>
<feature type="domain" description="Exosome complex component N-terminal" evidence="7">
    <location>
        <begin position="53"/>
        <end position="90"/>
    </location>
</feature>
<dbReference type="GO" id="GO:0071035">
    <property type="term" value="P:nuclear polyadenylation-dependent rRNA catabolic process"/>
    <property type="evidence" value="ECO:0007669"/>
    <property type="project" value="TreeGrafter"/>
</dbReference>
<keyword evidence="11" id="KW-1185">Reference proteome</keyword>
<dbReference type="GO" id="GO:0071038">
    <property type="term" value="P:TRAMP-dependent tRNA surveillance pathway"/>
    <property type="evidence" value="ECO:0007669"/>
    <property type="project" value="TreeGrafter"/>
</dbReference>
<dbReference type="Pfam" id="PF21266">
    <property type="entry name" value="S1_RRP4"/>
    <property type="match status" value="1"/>
</dbReference>
<dbReference type="InterPro" id="IPR012340">
    <property type="entry name" value="NA-bd_OB-fold"/>
</dbReference>
<dbReference type="InterPro" id="IPR025721">
    <property type="entry name" value="Exosome_cplx_N_dom"/>
</dbReference>
<evidence type="ECO:0000259" key="7">
    <source>
        <dbReference type="Pfam" id="PF14382"/>
    </source>
</evidence>
<dbReference type="InterPro" id="IPR036612">
    <property type="entry name" value="KH_dom_type_1_sf"/>
</dbReference>
<dbReference type="PANTHER" id="PTHR21321">
    <property type="entry name" value="PNAS-3 RELATED"/>
    <property type="match status" value="1"/>
</dbReference>
<name>A0A8J2T458_ZYGB2</name>
<evidence type="ECO:0000256" key="3">
    <source>
        <dbReference type="ARBA" id="ARBA00022552"/>
    </source>
</evidence>
<feature type="domain" description="K Homology" evidence="8">
    <location>
        <begin position="196"/>
        <end position="237"/>
    </location>
</feature>
<dbReference type="InterPro" id="IPR048565">
    <property type="entry name" value="S1_RRP4"/>
</dbReference>
<dbReference type="SUPFAM" id="SSF110324">
    <property type="entry name" value="Ribosomal L27 protein-like"/>
    <property type="match status" value="1"/>
</dbReference>
<keyword evidence="5" id="KW-0694">RNA-binding</keyword>
<dbReference type="GO" id="GO:0000177">
    <property type="term" value="C:cytoplasmic exosome (RNase complex)"/>
    <property type="evidence" value="ECO:0007669"/>
    <property type="project" value="TreeGrafter"/>
</dbReference>
<dbReference type="Proteomes" id="UP000019375">
    <property type="component" value="Unassembled WGS sequence"/>
</dbReference>
<dbReference type="GO" id="GO:0071051">
    <property type="term" value="P:poly(A)-dependent snoRNA 3'-end processing"/>
    <property type="evidence" value="ECO:0007669"/>
    <property type="project" value="TreeGrafter"/>
</dbReference>
<evidence type="ECO:0000256" key="2">
    <source>
        <dbReference type="ARBA" id="ARBA00009155"/>
    </source>
</evidence>
<dbReference type="CDD" id="cd22525">
    <property type="entry name" value="KH-I_Rrp4_eukar"/>
    <property type="match status" value="1"/>
</dbReference>
<dbReference type="Gene3D" id="2.40.50.100">
    <property type="match status" value="1"/>
</dbReference>
<keyword evidence="4" id="KW-0271">Exosome</keyword>
<evidence type="ECO:0000259" key="9">
    <source>
        <dbReference type="Pfam" id="PF21266"/>
    </source>
</evidence>
<evidence type="ECO:0000256" key="1">
    <source>
        <dbReference type="ARBA" id="ARBA00004123"/>
    </source>
</evidence>
<dbReference type="PANTHER" id="PTHR21321:SF4">
    <property type="entry name" value="EXOSOME COMPLEX COMPONENT RRP4"/>
    <property type="match status" value="1"/>
</dbReference>
<evidence type="ECO:0000313" key="10">
    <source>
        <dbReference type="EMBL" id="CDF87949.1"/>
    </source>
</evidence>
<dbReference type="Pfam" id="PF15985">
    <property type="entry name" value="KH_6"/>
    <property type="match status" value="1"/>
</dbReference>
<dbReference type="GO" id="GO:0000467">
    <property type="term" value="P:exonucleolytic trimming to generate mature 3'-end of 5.8S rRNA from tricistronic rRNA transcript (SSU-rRNA, 5.8S rRNA, LSU-rRNA)"/>
    <property type="evidence" value="ECO:0007669"/>
    <property type="project" value="TreeGrafter"/>
</dbReference>
<dbReference type="FunFam" id="2.40.50.140:FF:000038">
    <property type="entry name" value="Exosome complex component RRP4"/>
    <property type="match status" value="1"/>
</dbReference>
<feature type="domain" description="RRP4 S1" evidence="9">
    <location>
        <begin position="102"/>
        <end position="174"/>
    </location>
</feature>
<dbReference type="FunFam" id="2.40.50.100:FF:000063">
    <property type="entry name" value="Exosome complex component RRP4"/>
    <property type="match status" value="1"/>
</dbReference>
<protein>
    <submittedName>
        <fullName evidence="10">BN860_18118g1_1</fullName>
    </submittedName>
</protein>
<organism evidence="10 11">
    <name type="scientific">Zygosaccharomyces bailii (strain CLIB 213 / ATCC 58445 / CBS 680 / BCRC 21525 / NBRC 1098 / NCYC 1416 / NRRL Y-2227)</name>
    <dbReference type="NCBI Taxonomy" id="1333698"/>
    <lineage>
        <taxon>Eukaryota</taxon>
        <taxon>Fungi</taxon>
        <taxon>Dikarya</taxon>
        <taxon>Ascomycota</taxon>
        <taxon>Saccharomycotina</taxon>
        <taxon>Saccharomycetes</taxon>
        <taxon>Saccharomycetales</taxon>
        <taxon>Saccharomycetaceae</taxon>
        <taxon>Zygosaccharomyces</taxon>
    </lineage>
</organism>
<dbReference type="EMBL" id="HG316454">
    <property type="protein sequence ID" value="CDF87949.1"/>
    <property type="molecule type" value="Genomic_DNA"/>
</dbReference>
<dbReference type="GO" id="GO:0071028">
    <property type="term" value="P:nuclear mRNA surveillance"/>
    <property type="evidence" value="ECO:0007669"/>
    <property type="project" value="UniProtKB-ARBA"/>
</dbReference>
<dbReference type="GO" id="GO:0071034">
    <property type="term" value="P:CUT catabolic process"/>
    <property type="evidence" value="ECO:0007669"/>
    <property type="project" value="TreeGrafter"/>
</dbReference>
<dbReference type="Pfam" id="PF14382">
    <property type="entry name" value="ECR1_N"/>
    <property type="match status" value="1"/>
</dbReference>
<dbReference type="Gene3D" id="2.40.50.140">
    <property type="entry name" value="Nucleic acid-binding proteins"/>
    <property type="match status" value="1"/>
</dbReference>
<comment type="similarity">
    <text evidence="2">Belongs to the RRP4 family.</text>
</comment>
<gene>
    <name evidence="10" type="ORF">BN860_18118g</name>
</gene>
<evidence type="ECO:0000259" key="8">
    <source>
        <dbReference type="Pfam" id="PF15985"/>
    </source>
</evidence>
<reference evidence="11" key="1">
    <citation type="journal article" date="2013" name="Genome Announc.">
        <title>Genome sequence of the food spoilage yeast Zygosaccharomyces bailii CLIB 213(T).</title>
        <authorList>
            <person name="Galeote V."/>
            <person name="Bigey F."/>
            <person name="Devillers H."/>
            <person name="Neuveglise C."/>
            <person name="Dequin S."/>
        </authorList>
    </citation>
    <scope>NUCLEOTIDE SEQUENCE [LARGE SCALE GENOMIC DNA]</scope>
    <source>
        <strain evidence="11">CLIB 213 / ATCC 58445 / CBS 680 / CCRC 21525 / NBRC 1098 / NCYC 1416 / NRRL Y-2227</strain>
    </source>
</reference>
<evidence type="ECO:0000256" key="6">
    <source>
        <dbReference type="ARBA" id="ARBA00023242"/>
    </source>
</evidence>
<evidence type="ECO:0000313" key="11">
    <source>
        <dbReference type="Proteomes" id="UP000019375"/>
    </source>
</evidence>
<dbReference type="GO" id="GO:0034475">
    <property type="term" value="P:U4 snRNA 3'-end processing"/>
    <property type="evidence" value="ECO:0007669"/>
    <property type="project" value="TreeGrafter"/>
</dbReference>
<dbReference type="GO" id="GO:0003723">
    <property type="term" value="F:RNA binding"/>
    <property type="evidence" value="ECO:0007669"/>
    <property type="project" value="UniProtKB-KW"/>
</dbReference>
<dbReference type="CDD" id="cd05789">
    <property type="entry name" value="S1_Rrp4"/>
    <property type="match status" value="1"/>
</dbReference>
<evidence type="ECO:0000256" key="5">
    <source>
        <dbReference type="ARBA" id="ARBA00022884"/>
    </source>
</evidence>
<dbReference type="AlphaFoldDB" id="A0A8J2T458"/>